<dbReference type="OrthoDB" id="4863639at2759"/>
<sequence>PKLVAPPAALGRSIDRRSVFPLSLPFPHHVSSFPGPLLLAHSRLVACRVIFSTSAEATVDAPLPSSTAKRFTMKAACLLVAALATSPALTVAGAPVGPTGPCPAAKVDAILKGEMDPSECCSYGICKGDVVVSVGD</sequence>
<comment type="caution">
    <text evidence="1">The sequence shown here is derived from an EMBL/GenBank/DDBJ whole genome shotgun (WGS) entry which is preliminary data.</text>
</comment>
<dbReference type="Proteomes" id="UP000237481">
    <property type="component" value="Unassembled WGS sequence"/>
</dbReference>
<dbReference type="EMBL" id="PKSG01000179">
    <property type="protein sequence ID" value="POR38017.1"/>
    <property type="molecule type" value="Genomic_DNA"/>
</dbReference>
<evidence type="ECO:0000313" key="1">
    <source>
        <dbReference type="EMBL" id="POR38017.1"/>
    </source>
</evidence>
<gene>
    <name evidence="1" type="ORF">TPAR_01750</name>
</gene>
<reference evidence="1 2" key="1">
    <citation type="submission" date="2018-01" db="EMBL/GenBank/DDBJ databases">
        <title>Harnessing the power of phylogenomics to disentangle the directionality and signatures of interkingdom host jumping in the parasitic fungal genus Tolypocladium.</title>
        <authorList>
            <person name="Quandt C.A."/>
            <person name="Patterson W."/>
            <person name="Spatafora J.W."/>
        </authorList>
    </citation>
    <scope>NUCLEOTIDE SEQUENCE [LARGE SCALE GENOMIC DNA]</scope>
    <source>
        <strain evidence="1 2">NRBC 100945</strain>
    </source>
</reference>
<name>A0A2S4L6H5_9HYPO</name>
<organism evidence="1 2">
    <name type="scientific">Tolypocladium paradoxum</name>
    <dbReference type="NCBI Taxonomy" id="94208"/>
    <lineage>
        <taxon>Eukaryota</taxon>
        <taxon>Fungi</taxon>
        <taxon>Dikarya</taxon>
        <taxon>Ascomycota</taxon>
        <taxon>Pezizomycotina</taxon>
        <taxon>Sordariomycetes</taxon>
        <taxon>Hypocreomycetidae</taxon>
        <taxon>Hypocreales</taxon>
        <taxon>Ophiocordycipitaceae</taxon>
        <taxon>Tolypocladium</taxon>
    </lineage>
</organism>
<feature type="non-terminal residue" evidence="1">
    <location>
        <position position="1"/>
    </location>
</feature>
<accession>A0A2S4L6H5</accession>
<evidence type="ECO:0000313" key="2">
    <source>
        <dbReference type="Proteomes" id="UP000237481"/>
    </source>
</evidence>
<dbReference type="AlphaFoldDB" id="A0A2S4L6H5"/>
<protein>
    <submittedName>
        <fullName evidence="1">Uncharacterized protein</fullName>
    </submittedName>
</protein>
<keyword evidence="2" id="KW-1185">Reference proteome</keyword>
<proteinExistence type="predicted"/>